<sequence length="44" mass="4959">MNHHLKGPIMFILPYTQNQSVWLAGNNIVSSSKDDSEKTEPTTK</sequence>
<evidence type="ECO:0000313" key="1">
    <source>
        <dbReference type="EMBL" id="DAF96923.1"/>
    </source>
</evidence>
<organism evidence="1">
    <name type="scientific">Siphoviridae sp. ct89S11</name>
    <dbReference type="NCBI Taxonomy" id="2825357"/>
    <lineage>
        <taxon>Viruses</taxon>
        <taxon>Duplodnaviria</taxon>
        <taxon>Heunggongvirae</taxon>
        <taxon>Uroviricota</taxon>
        <taxon>Caudoviricetes</taxon>
    </lineage>
</organism>
<accession>A0A8S5UR50</accession>
<reference evidence="1" key="1">
    <citation type="journal article" date="2021" name="Proc. Natl. Acad. Sci. U.S.A.">
        <title>A Catalog of Tens of Thousands of Viruses from Human Metagenomes Reveals Hidden Associations with Chronic Diseases.</title>
        <authorList>
            <person name="Tisza M.J."/>
            <person name="Buck C.B."/>
        </authorList>
    </citation>
    <scope>NUCLEOTIDE SEQUENCE</scope>
    <source>
        <strain evidence="1">Ct89S11</strain>
    </source>
</reference>
<name>A0A8S5UR50_9CAUD</name>
<protein>
    <submittedName>
        <fullName evidence="1">Uncharacterized protein</fullName>
    </submittedName>
</protein>
<proteinExistence type="predicted"/>
<dbReference type="EMBL" id="BK016123">
    <property type="protein sequence ID" value="DAF96923.1"/>
    <property type="molecule type" value="Genomic_DNA"/>
</dbReference>